<dbReference type="InterPro" id="IPR019888">
    <property type="entry name" value="Tscrpt_reg_AsnC-like"/>
</dbReference>
<reference evidence="5" key="2">
    <citation type="submission" date="2021-04" db="EMBL/GenBank/DDBJ databases">
        <title>Isolation and genomic analysis of the ibuprofen-degrading bacterium Sphingomonas strain MPO218.</title>
        <authorList>
            <person name="Aulestia M."/>
            <person name="Flores A."/>
            <person name="Mangas E.L."/>
            <person name="Perez-Pulido A.J."/>
            <person name="Santero E."/>
            <person name="Camacho E.M."/>
        </authorList>
    </citation>
    <scope>NUCLEOTIDE SEQUENCE</scope>
    <source>
        <strain evidence="5">MPO218</strain>
    </source>
</reference>
<dbReference type="EMBL" id="CP059319">
    <property type="protein sequence ID" value="QTH23411.1"/>
    <property type="molecule type" value="Genomic_DNA"/>
</dbReference>
<evidence type="ECO:0000259" key="4">
    <source>
        <dbReference type="PROSITE" id="PS50956"/>
    </source>
</evidence>
<dbReference type="SUPFAM" id="SSF46785">
    <property type="entry name" value="Winged helix' DNA-binding domain"/>
    <property type="match status" value="1"/>
</dbReference>
<dbReference type="PRINTS" id="PR00033">
    <property type="entry name" value="HTHASNC"/>
</dbReference>
<dbReference type="PANTHER" id="PTHR30154">
    <property type="entry name" value="LEUCINE-RESPONSIVE REGULATORY PROTEIN"/>
    <property type="match status" value="1"/>
</dbReference>
<accession>A0A975D6X7</accession>
<keyword evidence="3" id="KW-0804">Transcription</keyword>
<evidence type="ECO:0000313" key="5">
    <source>
        <dbReference type="EMBL" id="QTH23411.1"/>
    </source>
</evidence>
<dbReference type="PANTHER" id="PTHR30154:SF53">
    <property type="entry name" value="HTH-TYPE TRANSCRIPTIONAL REGULATOR LRPC"/>
    <property type="match status" value="1"/>
</dbReference>
<dbReference type="Gene3D" id="1.10.10.10">
    <property type="entry name" value="Winged helix-like DNA-binding domain superfamily/Winged helix DNA-binding domain"/>
    <property type="match status" value="1"/>
</dbReference>
<dbReference type="Proteomes" id="UP000664914">
    <property type="component" value="Chromosome"/>
</dbReference>
<keyword evidence="2" id="KW-0238">DNA-binding</keyword>
<sequence>MDELDQQLLRYLTRDSRLPVASLASATGVSRATVKSRIDRLVETGMIKAFTIETGAGFRAATVRAFVQVEVTGRMADRVTQQLLRIAEVETVHSTNGRWDLIAELEASDLRSFDEVLRQIRLIDGVNLTESNILLSSRRSAVL</sequence>
<dbReference type="SMART" id="SM00344">
    <property type="entry name" value="HTH_ASNC"/>
    <property type="match status" value="1"/>
</dbReference>
<dbReference type="Gene3D" id="3.30.70.920">
    <property type="match status" value="1"/>
</dbReference>
<dbReference type="InterPro" id="IPR000485">
    <property type="entry name" value="AsnC-type_HTH_dom"/>
</dbReference>
<dbReference type="InterPro" id="IPR036390">
    <property type="entry name" value="WH_DNA-bd_sf"/>
</dbReference>
<dbReference type="InterPro" id="IPR019887">
    <property type="entry name" value="Tscrpt_reg_AsnC/Lrp_C"/>
</dbReference>
<dbReference type="Pfam" id="PF01037">
    <property type="entry name" value="AsnC_trans_reg"/>
    <property type="match status" value="1"/>
</dbReference>
<keyword evidence="1" id="KW-0805">Transcription regulation</keyword>
<evidence type="ECO:0000313" key="6">
    <source>
        <dbReference type="Proteomes" id="UP000664914"/>
    </source>
</evidence>
<dbReference type="RefSeq" id="WP_011951894.1">
    <property type="nucleotide sequence ID" value="NZ_CP059319.1"/>
</dbReference>
<name>A0A975D6X7_9SPHN</name>
<dbReference type="InterPro" id="IPR011008">
    <property type="entry name" value="Dimeric_a/b-barrel"/>
</dbReference>
<dbReference type="GO" id="GO:0005829">
    <property type="term" value="C:cytosol"/>
    <property type="evidence" value="ECO:0007669"/>
    <property type="project" value="TreeGrafter"/>
</dbReference>
<protein>
    <submittedName>
        <fullName evidence="5">Lrp/AsnC family transcriptional regulator</fullName>
    </submittedName>
</protein>
<dbReference type="InterPro" id="IPR036388">
    <property type="entry name" value="WH-like_DNA-bd_sf"/>
</dbReference>
<gene>
    <name evidence="5" type="ORF">HRJ34_07895</name>
</gene>
<feature type="domain" description="HTH asnC-type" evidence="4">
    <location>
        <begin position="1"/>
        <end position="62"/>
    </location>
</feature>
<organism evidence="5 6">
    <name type="scientific">Rhizorhabdus wittichii</name>
    <dbReference type="NCBI Taxonomy" id="160791"/>
    <lineage>
        <taxon>Bacteria</taxon>
        <taxon>Pseudomonadati</taxon>
        <taxon>Pseudomonadota</taxon>
        <taxon>Alphaproteobacteria</taxon>
        <taxon>Sphingomonadales</taxon>
        <taxon>Sphingomonadaceae</taxon>
        <taxon>Rhizorhabdus</taxon>
    </lineage>
</organism>
<evidence type="ECO:0000256" key="1">
    <source>
        <dbReference type="ARBA" id="ARBA00023015"/>
    </source>
</evidence>
<dbReference type="GO" id="GO:0043200">
    <property type="term" value="P:response to amino acid"/>
    <property type="evidence" value="ECO:0007669"/>
    <property type="project" value="TreeGrafter"/>
</dbReference>
<dbReference type="PROSITE" id="PS50956">
    <property type="entry name" value="HTH_ASNC_2"/>
    <property type="match status" value="1"/>
</dbReference>
<proteinExistence type="predicted"/>
<evidence type="ECO:0000256" key="2">
    <source>
        <dbReference type="ARBA" id="ARBA00023125"/>
    </source>
</evidence>
<dbReference type="SUPFAM" id="SSF54909">
    <property type="entry name" value="Dimeric alpha+beta barrel"/>
    <property type="match status" value="1"/>
</dbReference>
<reference evidence="5" key="1">
    <citation type="submission" date="2020-07" db="EMBL/GenBank/DDBJ databases">
        <authorList>
            <person name="Camacho E."/>
        </authorList>
    </citation>
    <scope>NUCLEOTIDE SEQUENCE</scope>
    <source>
        <strain evidence="5">MPO218</strain>
    </source>
</reference>
<evidence type="ECO:0000256" key="3">
    <source>
        <dbReference type="ARBA" id="ARBA00023163"/>
    </source>
</evidence>
<dbReference type="OMA" id="IEVTQGH"/>
<dbReference type="GO" id="GO:0043565">
    <property type="term" value="F:sequence-specific DNA binding"/>
    <property type="evidence" value="ECO:0007669"/>
    <property type="project" value="InterPro"/>
</dbReference>
<dbReference type="AlphaFoldDB" id="A0A975D6X7"/>
<dbReference type="Pfam" id="PF13404">
    <property type="entry name" value="HTH_AsnC-type"/>
    <property type="match status" value="1"/>
</dbReference>